<dbReference type="AlphaFoldDB" id="A0A645APW3"/>
<dbReference type="InterPro" id="IPR021219">
    <property type="entry name" value="DUF2703"/>
</dbReference>
<evidence type="ECO:0000313" key="1">
    <source>
        <dbReference type="EMBL" id="MPM55129.1"/>
    </source>
</evidence>
<sequence>MSENCFDKKMKRTTDSELRCNYEKRREVILDFLYLDLNTCERCKAAGASFDLAVTLLLDIFKLLDFHVEIHKINVTTKELAEQYHFISSPTIRVNGIDICDEVKENRCQDCGDLCGETVDCRIFIYQGEEYEEPPVAMIVEGILEVVFGHINQKEKNYQLPDNLKRFFSGKDQKNVKKGCC</sequence>
<protein>
    <recommendedName>
        <fullName evidence="2">DUF2703 domain-containing protein</fullName>
    </recommendedName>
</protein>
<reference evidence="1" key="1">
    <citation type="submission" date="2019-08" db="EMBL/GenBank/DDBJ databases">
        <authorList>
            <person name="Kucharzyk K."/>
            <person name="Murdoch R.W."/>
            <person name="Higgins S."/>
            <person name="Loffler F."/>
        </authorList>
    </citation>
    <scope>NUCLEOTIDE SEQUENCE</scope>
</reference>
<comment type="caution">
    <text evidence="1">The sequence shown here is derived from an EMBL/GenBank/DDBJ whole genome shotgun (WGS) entry which is preliminary data.</text>
</comment>
<organism evidence="1">
    <name type="scientific">bioreactor metagenome</name>
    <dbReference type="NCBI Taxonomy" id="1076179"/>
    <lineage>
        <taxon>unclassified sequences</taxon>
        <taxon>metagenomes</taxon>
        <taxon>ecological metagenomes</taxon>
    </lineage>
</organism>
<evidence type="ECO:0008006" key="2">
    <source>
        <dbReference type="Google" id="ProtNLM"/>
    </source>
</evidence>
<dbReference type="Pfam" id="PF10865">
    <property type="entry name" value="DUF2703"/>
    <property type="match status" value="1"/>
</dbReference>
<name>A0A645APW3_9ZZZZ</name>
<dbReference type="EMBL" id="VSSQ01015125">
    <property type="protein sequence ID" value="MPM55129.1"/>
    <property type="molecule type" value="Genomic_DNA"/>
</dbReference>
<gene>
    <name evidence="1" type="ORF">SDC9_101917</name>
</gene>
<proteinExistence type="predicted"/>
<accession>A0A645APW3</accession>